<proteinExistence type="inferred from homology"/>
<keyword evidence="5" id="KW-0998">Cell outer membrane</keyword>
<comment type="caution">
    <text evidence="8">The sequence shown here is derived from an EMBL/GenBank/DDBJ whole genome shotgun (WGS) entry which is preliminary data.</text>
</comment>
<evidence type="ECO:0000259" key="7">
    <source>
        <dbReference type="Pfam" id="PF14322"/>
    </source>
</evidence>
<dbReference type="SUPFAM" id="SSF48452">
    <property type="entry name" value="TPR-like"/>
    <property type="match status" value="1"/>
</dbReference>
<evidence type="ECO:0000256" key="4">
    <source>
        <dbReference type="ARBA" id="ARBA00023136"/>
    </source>
</evidence>
<gene>
    <name evidence="8" type="ORF">DXN05_11830</name>
</gene>
<keyword evidence="4" id="KW-0472">Membrane</keyword>
<organism evidence="8 9">
    <name type="scientific">Deminuibacter soli</name>
    <dbReference type="NCBI Taxonomy" id="2291815"/>
    <lineage>
        <taxon>Bacteria</taxon>
        <taxon>Pseudomonadati</taxon>
        <taxon>Bacteroidota</taxon>
        <taxon>Chitinophagia</taxon>
        <taxon>Chitinophagales</taxon>
        <taxon>Chitinophagaceae</taxon>
        <taxon>Deminuibacter</taxon>
    </lineage>
</organism>
<dbReference type="InterPro" id="IPR011990">
    <property type="entry name" value="TPR-like_helical_dom_sf"/>
</dbReference>
<evidence type="ECO:0000256" key="5">
    <source>
        <dbReference type="ARBA" id="ARBA00023237"/>
    </source>
</evidence>
<evidence type="ECO:0000256" key="2">
    <source>
        <dbReference type="ARBA" id="ARBA00006275"/>
    </source>
</evidence>
<dbReference type="Gene3D" id="1.25.40.390">
    <property type="match status" value="1"/>
</dbReference>
<feature type="domain" description="RagB/SusD" evidence="6">
    <location>
        <begin position="352"/>
        <end position="461"/>
    </location>
</feature>
<comment type="subcellular location">
    <subcellularLocation>
        <location evidence="1">Cell outer membrane</location>
    </subcellularLocation>
</comment>
<feature type="domain" description="SusD-like N-terminal" evidence="7">
    <location>
        <begin position="19"/>
        <end position="203"/>
    </location>
</feature>
<dbReference type="OrthoDB" id="1097962at2"/>
<evidence type="ECO:0000313" key="8">
    <source>
        <dbReference type="EMBL" id="RFM28203.1"/>
    </source>
</evidence>
<name>A0A3E1NJU9_9BACT</name>
<dbReference type="Pfam" id="PF07980">
    <property type="entry name" value="SusD_RagB"/>
    <property type="match status" value="1"/>
</dbReference>
<evidence type="ECO:0000259" key="6">
    <source>
        <dbReference type="Pfam" id="PF07980"/>
    </source>
</evidence>
<protein>
    <submittedName>
        <fullName evidence="8">RagB/SusD family nutrient uptake outer membrane protein</fullName>
    </submittedName>
</protein>
<dbReference type="RefSeq" id="WP_116847449.1">
    <property type="nucleotide sequence ID" value="NZ_QTJU01000003.1"/>
</dbReference>
<keyword evidence="9" id="KW-1185">Reference proteome</keyword>
<dbReference type="GO" id="GO:0009279">
    <property type="term" value="C:cell outer membrane"/>
    <property type="evidence" value="ECO:0007669"/>
    <property type="project" value="UniProtKB-SubCell"/>
</dbReference>
<dbReference type="AlphaFoldDB" id="A0A3E1NJU9"/>
<evidence type="ECO:0000313" key="9">
    <source>
        <dbReference type="Proteomes" id="UP000261284"/>
    </source>
</evidence>
<dbReference type="InterPro" id="IPR033985">
    <property type="entry name" value="SusD-like_N"/>
</dbReference>
<evidence type="ECO:0000256" key="3">
    <source>
        <dbReference type="ARBA" id="ARBA00022729"/>
    </source>
</evidence>
<accession>A0A3E1NJU9</accession>
<comment type="similarity">
    <text evidence="2">Belongs to the SusD family.</text>
</comment>
<reference evidence="8 9" key="1">
    <citation type="submission" date="2018-08" db="EMBL/GenBank/DDBJ databases">
        <title>Chitinophagaceae sp. K23C18032701, a novel bacterium isolated from forest soil.</title>
        <authorList>
            <person name="Wang C."/>
        </authorList>
    </citation>
    <scope>NUCLEOTIDE SEQUENCE [LARGE SCALE GENOMIC DNA]</scope>
    <source>
        <strain evidence="8 9">K23C18032701</strain>
    </source>
</reference>
<evidence type="ECO:0000256" key="1">
    <source>
        <dbReference type="ARBA" id="ARBA00004442"/>
    </source>
</evidence>
<dbReference type="Proteomes" id="UP000261284">
    <property type="component" value="Unassembled WGS sequence"/>
</dbReference>
<sequence length="494" mass="56127">MRKTYIILLLSLACCSCKKWLDVKPQTSVTDEELFKTEEGFEEALNGVYLNCSRTALYGGELTMGFPDVLAQNYSIRIYDQLRYLQTSRYLYTDQDFVLRKDSVWQGLYSGILNCNMVLQNIDQHRNLFTGNHYAIIKGEALALRGYLHFDLLRLFAPSFKTGAQSKAIPYVTTYSNKITPLSTVTEVLQKAVADLNNAKTLLYAADSIRSTGYIVGYPNADTATEQNAKTLFVQNRRHHLNYFAVCGELARVYLYLNNTADALKNAEEVINANKFPWTADADFNNADPKLKDHIYYKELLFAWNIPKEGDNLVKRFTTGNSSLDLVETGATYLYETGSVGGEDNRFKQWFQPVSEDNVTRYELQKYKRNTLAAPTDLTANRHPLVAPAIRLSEMYYIAAECSFDTDPAKALQYFNTVRSHRGIIAQLSTSSKTELLAELLKEARKEWYGEGQIFYMYKRLNQSIIAESGQVVPAGNNVFVLPLPNDEIEFGNR</sequence>
<dbReference type="EMBL" id="QTJU01000003">
    <property type="protein sequence ID" value="RFM28203.1"/>
    <property type="molecule type" value="Genomic_DNA"/>
</dbReference>
<dbReference type="InterPro" id="IPR012944">
    <property type="entry name" value="SusD_RagB_dom"/>
</dbReference>
<keyword evidence="3" id="KW-0732">Signal</keyword>
<dbReference type="Pfam" id="PF14322">
    <property type="entry name" value="SusD-like_3"/>
    <property type="match status" value="1"/>
</dbReference>